<evidence type="ECO:0000256" key="1">
    <source>
        <dbReference type="SAM" id="MobiDB-lite"/>
    </source>
</evidence>
<feature type="region of interest" description="Disordered" evidence="1">
    <location>
        <begin position="1"/>
        <end position="25"/>
    </location>
</feature>
<feature type="compositionally biased region" description="Polar residues" evidence="1">
    <location>
        <begin position="57"/>
        <end position="70"/>
    </location>
</feature>
<evidence type="ECO:0000313" key="2">
    <source>
        <dbReference type="EMBL" id="CAE0816514.1"/>
    </source>
</evidence>
<proteinExistence type="predicted"/>
<organism evidence="2">
    <name type="scientific">Eutreptiella gymnastica</name>
    <dbReference type="NCBI Taxonomy" id="73025"/>
    <lineage>
        <taxon>Eukaryota</taxon>
        <taxon>Discoba</taxon>
        <taxon>Euglenozoa</taxon>
        <taxon>Euglenida</taxon>
        <taxon>Spirocuta</taxon>
        <taxon>Euglenophyceae</taxon>
        <taxon>Eutreptiales</taxon>
        <taxon>Eutreptiaceae</taxon>
        <taxon>Eutreptiella</taxon>
    </lineage>
</organism>
<feature type="region of interest" description="Disordered" evidence="1">
    <location>
        <begin position="38"/>
        <end position="70"/>
    </location>
</feature>
<reference evidence="2" key="1">
    <citation type="submission" date="2021-01" db="EMBL/GenBank/DDBJ databases">
        <authorList>
            <person name="Corre E."/>
            <person name="Pelletier E."/>
            <person name="Niang G."/>
            <person name="Scheremetjew M."/>
            <person name="Finn R."/>
            <person name="Kale V."/>
            <person name="Holt S."/>
            <person name="Cochrane G."/>
            <person name="Meng A."/>
            <person name="Brown T."/>
            <person name="Cohen L."/>
        </authorList>
    </citation>
    <scope>NUCLEOTIDE SEQUENCE</scope>
    <source>
        <strain evidence="2">CCMP1594</strain>
    </source>
</reference>
<sequence>MGYASCQRLTKLRVPDPENPRQHVPRTSTLVRHVHAHEHVQNQQSRKNFSMREAQEGRSTTMNCQVPTNRRQFTIDRCSRTPTSAPVVPSRRSGKSSETLLVQFEGLDPARAGVFVHHWWPALA</sequence>
<protein>
    <submittedName>
        <fullName evidence="2">Uncharacterized protein</fullName>
    </submittedName>
</protein>
<dbReference type="AlphaFoldDB" id="A0A7S4LAA4"/>
<accession>A0A7S4LAA4</accession>
<name>A0A7S4LAA4_9EUGL</name>
<dbReference type="EMBL" id="HBJA01078995">
    <property type="protein sequence ID" value="CAE0816514.1"/>
    <property type="molecule type" value="Transcribed_RNA"/>
</dbReference>
<gene>
    <name evidence="2" type="ORF">EGYM00163_LOCUS27675</name>
</gene>